<protein>
    <submittedName>
        <fullName evidence="1">Uncharacterized protein</fullName>
    </submittedName>
</protein>
<name>A0A0F9BDJ1_9ZZZZ</name>
<reference evidence="1" key="1">
    <citation type="journal article" date="2015" name="Nature">
        <title>Complex archaea that bridge the gap between prokaryotes and eukaryotes.</title>
        <authorList>
            <person name="Spang A."/>
            <person name="Saw J.H."/>
            <person name="Jorgensen S.L."/>
            <person name="Zaremba-Niedzwiedzka K."/>
            <person name="Martijn J."/>
            <person name="Lind A.E."/>
            <person name="van Eijk R."/>
            <person name="Schleper C."/>
            <person name="Guy L."/>
            <person name="Ettema T.J."/>
        </authorList>
    </citation>
    <scope>NUCLEOTIDE SEQUENCE</scope>
</reference>
<comment type="caution">
    <text evidence="1">The sequence shown here is derived from an EMBL/GenBank/DDBJ whole genome shotgun (WGS) entry which is preliminary data.</text>
</comment>
<gene>
    <name evidence="1" type="ORF">LCGC14_2802990</name>
</gene>
<dbReference type="EMBL" id="LAZR01052655">
    <property type="protein sequence ID" value="KKK82476.1"/>
    <property type="molecule type" value="Genomic_DNA"/>
</dbReference>
<sequence>MQVVQGPSYIAGVQRFFDKRANGQTGKVSGLVKQRNETTEKEPKVEPTKNQVKITLQDIRSGKYVLDVDVQVKKREGFSPNGWARGKTPKSQVDVTHLFGGASVNDLLDDGLERAGVRFRASARQANFYPVEVLAIDADYTKGSKLDVSSLTPETRAKMLVASIPEDQRDEVKAAILKALGG</sequence>
<organism evidence="1">
    <name type="scientific">marine sediment metagenome</name>
    <dbReference type="NCBI Taxonomy" id="412755"/>
    <lineage>
        <taxon>unclassified sequences</taxon>
        <taxon>metagenomes</taxon>
        <taxon>ecological metagenomes</taxon>
    </lineage>
</organism>
<evidence type="ECO:0000313" key="1">
    <source>
        <dbReference type="EMBL" id="KKK82476.1"/>
    </source>
</evidence>
<accession>A0A0F9BDJ1</accession>
<dbReference type="AlphaFoldDB" id="A0A0F9BDJ1"/>
<proteinExistence type="predicted"/>